<evidence type="ECO:0000313" key="1">
    <source>
        <dbReference type="EMBL" id="KIK09080.1"/>
    </source>
</evidence>
<dbReference type="HOGENOM" id="CLU_2794339_0_0_1"/>
<reference evidence="2" key="2">
    <citation type="submission" date="2015-01" db="EMBL/GenBank/DDBJ databases">
        <title>Evolutionary Origins and Diversification of the Mycorrhizal Mutualists.</title>
        <authorList>
            <consortium name="DOE Joint Genome Institute"/>
            <consortium name="Mycorrhizal Genomics Consortium"/>
            <person name="Kohler A."/>
            <person name="Kuo A."/>
            <person name="Nagy L.G."/>
            <person name="Floudas D."/>
            <person name="Copeland A."/>
            <person name="Barry K.W."/>
            <person name="Cichocki N."/>
            <person name="Veneault-Fourrey C."/>
            <person name="LaButti K."/>
            <person name="Lindquist E.A."/>
            <person name="Lipzen A."/>
            <person name="Lundell T."/>
            <person name="Morin E."/>
            <person name="Murat C."/>
            <person name="Riley R."/>
            <person name="Ohm R."/>
            <person name="Sun H."/>
            <person name="Tunlid A."/>
            <person name="Henrissat B."/>
            <person name="Grigoriev I.V."/>
            <person name="Hibbett D.S."/>
            <person name="Martin F."/>
        </authorList>
    </citation>
    <scope>NUCLEOTIDE SEQUENCE [LARGE SCALE GENOMIC DNA]</scope>
    <source>
        <strain evidence="2">LaAM-08-1</strain>
    </source>
</reference>
<dbReference type="EMBL" id="KN838539">
    <property type="protein sequence ID" value="KIK09080.1"/>
    <property type="molecule type" value="Genomic_DNA"/>
</dbReference>
<reference evidence="1 2" key="1">
    <citation type="submission" date="2014-04" db="EMBL/GenBank/DDBJ databases">
        <authorList>
            <consortium name="DOE Joint Genome Institute"/>
            <person name="Kuo A."/>
            <person name="Kohler A."/>
            <person name="Nagy L.G."/>
            <person name="Floudas D."/>
            <person name="Copeland A."/>
            <person name="Barry K.W."/>
            <person name="Cichocki N."/>
            <person name="Veneault-Fourrey C."/>
            <person name="LaButti K."/>
            <person name="Lindquist E.A."/>
            <person name="Lipzen A."/>
            <person name="Lundell T."/>
            <person name="Morin E."/>
            <person name="Murat C."/>
            <person name="Sun H."/>
            <person name="Tunlid A."/>
            <person name="Henrissat B."/>
            <person name="Grigoriev I.V."/>
            <person name="Hibbett D.S."/>
            <person name="Martin F."/>
            <person name="Nordberg H.P."/>
            <person name="Cantor M.N."/>
            <person name="Hua S.X."/>
        </authorList>
    </citation>
    <scope>NUCLEOTIDE SEQUENCE [LARGE SCALE GENOMIC DNA]</scope>
    <source>
        <strain evidence="1 2">LaAM-08-1</strain>
    </source>
</reference>
<dbReference type="Proteomes" id="UP000054477">
    <property type="component" value="Unassembled WGS sequence"/>
</dbReference>
<gene>
    <name evidence="1" type="ORF">K443DRAFT_445849</name>
</gene>
<evidence type="ECO:0000313" key="2">
    <source>
        <dbReference type="Proteomes" id="UP000054477"/>
    </source>
</evidence>
<name>A0A0C9XA08_9AGAR</name>
<organism evidence="1 2">
    <name type="scientific">Laccaria amethystina LaAM-08-1</name>
    <dbReference type="NCBI Taxonomy" id="1095629"/>
    <lineage>
        <taxon>Eukaryota</taxon>
        <taxon>Fungi</taxon>
        <taxon>Dikarya</taxon>
        <taxon>Basidiomycota</taxon>
        <taxon>Agaricomycotina</taxon>
        <taxon>Agaricomycetes</taxon>
        <taxon>Agaricomycetidae</taxon>
        <taxon>Agaricales</taxon>
        <taxon>Agaricineae</taxon>
        <taxon>Hydnangiaceae</taxon>
        <taxon>Laccaria</taxon>
    </lineage>
</organism>
<proteinExistence type="predicted"/>
<accession>A0A0C9XA08</accession>
<sequence length="68" mass="7629">MGDSDVPTAMCGCSSIASYVGESKQCGTKKLYCIRQWSKYKVKEGRIRGEGVRQEAPITRKQQGWRSI</sequence>
<dbReference type="AlphaFoldDB" id="A0A0C9XA08"/>
<protein>
    <submittedName>
        <fullName evidence="1">Uncharacterized protein</fullName>
    </submittedName>
</protein>
<keyword evidence="2" id="KW-1185">Reference proteome</keyword>